<proteinExistence type="predicted"/>
<accession>A0A272ESW7</accession>
<comment type="caution">
    <text evidence="4">The sequence shown here is derived from an EMBL/GenBank/DDBJ whole genome shotgun (WGS) entry which is preliminary data.</text>
</comment>
<dbReference type="RefSeq" id="WP_095523091.1">
    <property type="nucleotide sequence ID" value="NZ_MDUX01000002.1"/>
</dbReference>
<evidence type="ECO:0000313" key="4">
    <source>
        <dbReference type="EMBL" id="PAS93189.1"/>
    </source>
</evidence>
<dbReference type="PANTHER" id="PTHR34406:SF2">
    <property type="entry name" value="PERIPLASMIC PROTEIN"/>
    <property type="match status" value="1"/>
</dbReference>
<protein>
    <submittedName>
        <fullName evidence="4">Polyisoprenoid-binding protein</fullName>
    </submittedName>
</protein>
<feature type="domain" description="Lipid/polyisoprenoid-binding YceI-like" evidence="2">
    <location>
        <begin position="23"/>
        <end position="186"/>
    </location>
</feature>
<dbReference type="AlphaFoldDB" id="A0A272ESW7"/>
<gene>
    <name evidence="3" type="ORF">BGI27_01185</name>
    <name evidence="4" type="ORF">CGU29_08675</name>
</gene>
<keyword evidence="6" id="KW-1185">Reference proteome</keyword>
<feature type="signal peptide" evidence="1">
    <location>
        <begin position="1"/>
        <end position="19"/>
    </location>
</feature>
<dbReference type="SMART" id="SM00867">
    <property type="entry name" value="YceI"/>
    <property type="match status" value="1"/>
</dbReference>
<dbReference type="Gene3D" id="2.40.128.110">
    <property type="entry name" value="Lipid/polyisoprenoid-binding, YceI-like"/>
    <property type="match status" value="1"/>
</dbReference>
<organism evidence="4 5">
    <name type="scientific">Candidatus Dactylopiibacterium carminicum</name>
    <dbReference type="NCBI Taxonomy" id="857335"/>
    <lineage>
        <taxon>Bacteria</taxon>
        <taxon>Pseudomonadati</taxon>
        <taxon>Pseudomonadota</taxon>
        <taxon>Betaproteobacteria</taxon>
        <taxon>Rhodocyclales</taxon>
        <taxon>Rhodocyclaceae</taxon>
        <taxon>Candidatus Dactylopiibacterium</taxon>
    </lineage>
</organism>
<evidence type="ECO:0000313" key="5">
    <source>
        <dbReference type="Proteomes" id="UP000216107"/>
    </source>
</evidence>
<reference evidence="3 6" key="1">
    <citation type="submission" date="2016-08" db="EMBL/GenBank/DDBJ databases">
        <title>Candidatus Dactylopiibacterium carminicum genome sequence.</title>
        <authorList>
            <person name="Ramirez-Puebla S.T."/>
            <person name="Ormeno-Orrillo E."/>
            <person name="Vera-Ponce De Leon A."/>
            <person name="Luis L."/>
            <person name="Sanchez-Flores A."/>
            <person name="Monica R."/>
            <person name="Martinez-Romero E."/>
        </authorList>
    </citation>
    <scope>NUCLEOTIDE SEQUENCE [LARGE SCALE GENOMIC DNA]</scope>
    <source>
        <strain evidence="3">END1</strain>
    </source>
</reference>
<dbReference type="Proteomes" id="UP000623509">
    <property type="component" value="Unassembled WGS sequence"/>
</dbReference>
<dbReference type="OrthoDB" id="9811006at2"/>
<evidence type="ECO:0000259" key="2">
    <source>
        <dbReference type="SMART" id="SM00867"/>
    </source>
</evidence>
<name>A0A272ESW7_9RHOO</name>
<dbReference type="EMBL" id="MDUX01000002">
    <property type="protein sequence ID" value="KAF7600743.1"/>
    <property type="molecule type" value="Genomic_DNA"/>
</dbReference>
<evidence type="ECO:0000313" key="3">
    <source>
        <dbReference type="EMBL" id="KAF7600743.1"/>
    </source>
</evidence>
<dbReference type="PANTHER" id="PTHR34406">
    <property type="entry name" value="PROTEIN YCEI"/>
    <property type="match status" value="1"/>
</dbReference>
<dbReference type="SUPFAM" id="SSF101874">
    <property type="entry name" value="YceI-like"/>
    <property type="match status" value="1"/>
</dbReference>
<dbReference type="InterPro" id="IPR007372">
    <property type="entry name" value="Lipid/polyisoprenoid-bd_YceI"/>
</dbReference>
<dbReference type="Pfam" id="PF04264">
    <property type="entry name" value="YceI"/>
    <property type="match status" value="1"/>
</dbReference>
<sequence length="188" mass="20684">MKKILLSLALLAATGSSFAAPEIYVIDPTHTFPVFEYNHFGLSKQKHGFDKTSGQIVLDREARTASVDVVIDAKSVNTGIPVFNGHLQDEDFFDTAKYDSIRFKSTRVKFEGDQPVAVEGELTLKGVTKPVTLTITHFTAQQHPMMKKDAVGANATATIKRSDFNMGKFAPYVSDEITLYLAVEAIKP</sequence>
<evidence type="ECO:0000256" key="1">
    <source>
        <dbReference type="SAM" id="SignalP"/>
    </source>
</evidence>
<reference evidence="4 5" key="2">
    <citation type="submission" date="2017-07" db="EMBL/GenBank/DDBJ databases">
        <title>Candidatus Dactylopiibacterium carminicum, a nitrogen-fixing symbiont of the cochineal insect Dactylopius coccus and Dactylopius opuntiae (Hemiptera: Coccoidea: Dactylopiidae).</title>
        <authorList>
            <person name="Vera A."/>
        </authorList>
    </citation>
    <scope>NUCLEOTIDE SEQUENCE [LARGE SCALE GENOMIC DNA]</scope>
    <source>
        <strain evidence="4 5">NFDCM</strain>
    </source>
</reference>
<dbReference type="InterPro" id="IPR036761">
    <property type="entry name" value="TTHA0802/YceI-like_sf"/>
</dbReference>
<feature type="chain" id="PRO_5012312249" evidence="1">
    <location>
        <begin position="20"/>
        <end position="188"/>
    </location>
</feature>
<keyword evidence="1" id="KW-0732">Signal</keyword>
<dbReference type="Proteomes" id="UP000216107">
    <property type="component" value="Unassembled WGS sequence"/>
</dbReference>
<evidence type="ECO:0000313" key="6">
    <source>
        <dbReference type="Proteomes" id="UP000623509"/>
    </source>
</evidence>
<dbReference type="EMBL" id="NMRN01000021">
    <property type="protein sequence ID" value="PAS93189.1"/>
    <property type="molecule type" value="Genomic_DNA"/>
</dbReference>